<feature type="compositionally biased region" description="Low complexity" evidence="1">
    <location>
        <begin position="304"/>
        <end position="324"/>
    </location>
</feature>
<dbReference type="SUPFAM" id="SSF53335">
    <property type="entry name" value="S-adenosyl-L-methionine-dependent methyltransferases"/>
    <property type="match status" value="1"/>
</dbReference>
<keyword evidence="3" id="KW-1185">Reference proteome</keyword>
<dbReference type="PANTHER" id="PTHR39290">
    <property type="entry name" value="C3H1-TYPE DOMAIN-CONTAINING PROTEIN-RELATED"/>
    <property type="match status" value="1"/>
</dbReference>
<dbReference type="PANTHER" id="PTHR39290:SF6">
    <property type="entry name" value="S-ADENOSYL-L-METHIONINE-DEPENDENT METHYLTRANSFERASES SUPERFAMILY PROTEIN"/>
    <property type="match status" value="1"/>
</dbReference>
<feature type="compositionally biased region" description="Polar residues" evidence="1">
    <location>
        <begin position="117"/>
        <end position="127"/>
    </location>
</feature>
<sequence>MAPSRAAPHEAFQDSKPAWDPAAYIADTELQERAAALLEKDDFASAIALSFNLPPRDAYVYHAIVSVTLGQVQHVIGMGGANGLHTWYRDLSPPPPPPPPAASSSTDGADDNKNDRSTATTETQQQVPKAKTLGKPAAPPPRPDIDTYLSIFSPTTATPNILKTFALNAKKQSLRSSIAAHLLAKRYLHPALPALQIPRLKKAGAAPANPYLTFLNWACRNLEWAGPSPESEAVRSAHHVLPVLMHHFGCVCPSHEALSILKEVAGGRDILDVGSGNGYWTFMLRQYCCPPSATTTTAAAAAAAAAPPKPSSKSQKGQAAAQKQQEQKIIPIDNAQSAWRANWVPDTLVADGVAYLQSHQGGQDAVLLLVYPIVGGGVAGGEEGGFTRNLLRSYQGDTLAVAGTQNHNGYTGFRDRSMDEFMAQEAPAWVKVAQVPLPSFPGKDEALFVYQRGARAPPKDDGGSTEPGAATAP</sequence>
<dbReference type="EMBL" id="JAQQWE010000007">
    <property type="protein sequence ID" value="KAK7946647.1"/>
    <property type="molecule type" value="Genomic_DNA"/>
</dbReference>
<gene>
    <name evidence="2" type="ORF">PG986_010968</name>
</gene>
<reference evidence="2 3" key="1">
    <citation type="submission" date="2023-01" db="EMBL/GenBank/DDBJ databases">
        <title>Analysis of 21 Apiospora genomes using comparative genomics revels a genus with tremendous synthesis potential of carbohydrate active enzymes and secondary metabolites.</title>
        <authorList>
            <person name="Sorensen T."/>
        </authorList>
    </citation>
    <scope>NUCLEOTIDE SEQUENCE [LARGE SCALE GENOMIC DNA]</scope>
    <source>
        <strain evidence="2 3">CBS 24483</strain>
    </source>
</reference>
<dbReference type="RefSeq" id="XP_066696681.1">
    <property type="nucleotide sequence ID" value="XM_066847190.1"/>
</dbReference>
<dbReference type="InterPro" id="IPR029063">
    <property type="entry name" value="SAM-dependent_MTases_sf"/>
</dbReference>
<feature type="compositionally biased region" description="Pro residues" evidence="1">
    <location>
        <begin position="92"/>
        <end position="101"/>
    </location>
</feature>
<dbReference type="Proteomes" id="UP001391051">
    <property type="component" value="Unassembled WGS sequence"/>
</dbReference>
<evidence type="ECO:0000313" key="3">
    <source>
        <dbReference type="Proteomes" id="UP001391051"/>
    </source>
</evidence>
<evidence type="ECO:0000313" key="2">
    <source>
        <dbReference type="EMBL" id="KAK7946647.1"/>
    </source>
</evidence>
<evidence type="ECO:0000256" key="1">
    <source>
        <dbReference type="SAM" id="MobiDB-lite"/>
    </source>
</evidence>
<comment type="caution">
    <text evidence="2">The sequence shown here is derived from an EMBL/GenBank/DDBJ whole genome shotgun (WGS) entry which is preliminary data.</text>
</comment>
<dbReference type="GeneID" id="92080252"/>
<organism evidence="2 3">
    <name type="scientific">Apiospora aurea</name>
    <dbReference type="NCBI Taxonomy" id="335848"/>
    <lineage>
        <taxon>Eukaryota</taxon>
        <taxon>Fungi</taxon>
        <taxon>Dikarya</taxon>
        <taxon>Ascomycota</taxon>
        <taxon>Pezizomycotina</taxon>
        <taxon>Sordariomycetes</taxon>
        <taxon>Xylariomycetidae</taxon>
        <taxon>Amphisphaeriales</taxon>
        <taxon>Apiosporaceae</taxon>
        <taxon>Apiospora</taxon>
    </lineage>
</organism>
<feature type="region of interest" description="Disordered" evidence="1">
    <location>
        <begin position="87"/>
        <end position="149"/>
    </location>
</feature>
<name>A0ABR1Q3U1_9PEZI</name>
<accession>A0ABR1Q3U1</accession>
<proteinExistence type="predicted"/>
<protein>
    <submittedName>
        <fullName evidence="2">Uncharacterized protein</fullName>
    </submittedName>
</protein>
<feature type="region of interest" description="Disordered" evidence="1">
    <location>
        <begin position="451"/>
        <end position="473"/>
    </location>
</feature>
<feature type="region of interest" description="Disordered" evidence="1">
    <location>
        <begin position="304"/>
        <end position="326"/>
    </location>
</feature>